<gene>
    <name evidence="1" type="ORF">G3480_10420</name>
</gene>
<sequence length="132" mass="14295">MGASKAVLNRATTAPREAFVAKLQPLLEQTLGPEPPLLVYLDEAHIHQAADLGYGWAPIGERLWIASHTPGLSAKVSFYSLYFYNAGQVATWDFPCANTEGWWMSPRAASGASAEPSSLRALCALRVPLPEI</sequence>
<protein>
    <recommendedName>
        <fullName evidence="3">Tc1-like transposase DDE domain-containing protein</fullName>
    </recommendedName>
</protein>
<dbReference type="RefSeq" id="WP_164653827.1">
    <property type="nucleotide sequence ID" value="NZ_JAAIJR010000034.1"/>
</dbReference>
<comment type="caution">
    <text evidence="1">The sequence shown here is derived from an EMBL/GenBank/DDBJ whole genome shotgun (WGS) entry which is preliminary data.</text>
</comment>
<reference evidence="2" key="1">
    <citation type="journal article" date="2020" name="Microbiol. Resour. Announc.">
        <title>Draft Genome Sequences of Thiorhodococcus mannitoliphagus and Thiorhodococcus minor, Purple Sulfur Photosynthetic Bacteria in the Gammaproteobacterial Family Chromatiaceae.</title>
        <authorList>
            <person name="Aviles F.A."/>
            <person name="Meyer T.E."/>
            <person name="Kyndt J.A."/>
        </authorList>
    </citation>
    <scope>NUCLEOTIDE SEQUENCE [LARGE SCALE GENOMIC DNA]</scope>
    <source>
        <strain evidence="2">DSM 18266</strain>
    </source>
</reference>
<reference evidence="1 2" key="2">
    <citation type="submission" date="2020-02" db="EMBL/GenBank/DDBJ databases">
        <title>Genome sequences of Thiorhodococcus mannitoliphagus and Thiorhodococcus minor, purple sulfur photosynthetic bacteria in the gammaproteobacterial family, Chromatiaceae.</title>
        <authorList>
            <person name="Aviles F.A."/>
            <person name="Meyer T.E."/>
            <person name="Kyndt J.A."/>
        </authorList>
    </citation>
    <scope>NUCLEOTIDE SEQUENCE [LARGE SCALE GENOMIC DNA]</scope>
    <source>
        <strain evidence="1 2">DSM 18266</strain>
    </source>
</reference>
<evidence type="ECO:0000313" key="1">
    <source>
        <dbReference type="EMBL" id="NEX20719.1"/>
    </source>
</evidence>
<proteinExistence type="predicted"/>
<evidence type="ECO:0000313" key="2">
    <source>
        <dbReference type="Proteomes" id="UP000471640"/>
    </source>
</evidence>
<accession>A0A6P1DSB2</accession>
<organism evidence="1 2">
    <name type="scientific">Thiorhodococcus mannitoliphagus</name>
    <dbReference type="NCBI Taxonomy" id="329406"/>
    <lineage>
        <taxon>Bacteria</taxon>
        <taxon>Pseudomonadati</taxon>
        <taxon>Pseudomonadota</taxon>
        <taxon>Gammaproteobacteria</taxon>
        <taxon>Chromatiales</taxon>
        <taxon>Chromatiaceae</taxon>
        <taxon>Thiorhodococcus</taxon>
    </lineage>
</organism>
<keyword evidence="2" id="KW-1185">Reference proteome</keyword>
<dbReference type="EMBL" id="JAAIJR010000034">
    <property type="protein sequence ID" value="NEX20719.1"/>
    <property type="molecule type" value="Genomic_DNA"/>
</dbReference>
<dbReference type="AlphaFoldDB" id="A0A6P1DSB2"/>
<name>A0A6P1DSB2_9GAMM</name>
<dbReference type="Proteomes" id="UP000471640">
    <property type="component" value="Unassembled WGS sequence"/>
</dbReference>
<evidence type="ECO:0008006" key="3">
    <source>
        <dbReference type="Google" id="ProtNLM"/>
    </source>
</evidence>